<accession>A0A6G1DZJ8</accession>
<evidence type="ECO:0000256" key="2">
    <source>
        <dbReference type="SAM" id="SignalP"/>
    </source>
</evidence>
<feature type="region of interest" description="Disordered" evidence="1">
    <location>
        <begin position="80"/>
        <end position="105"/>
    </location>
</feature>
<evidence type="ECO:0008006" key="5">
    <source>
        <dbReference type="Google" id="ProtNLM"/>
    </source>
</evidence>
<gene>
    <name evidence="3" type="ORF">E2562_021521</name>
</gene>
<dbReference type="EMBL" id="SPHZ02000005">
    <property type="protein sequence ID" value="KAF0917867.1"/>
    <property type="molecule type" value="Genomic_DNA"/>
</dbReference>
<protein>
    <recommendedName>
        <fullName evidence="5">Xylanase inhibitor C-terminal domain-containing protein</fullName>
    </recommendedName>
</protein>
<dbReference type="Proteomes" id="UP000479710">
    <property type="component" value="Unassembled WGS sequence"/>
</dbReference>
<dbReference type="OrthoDB" id="691298at2759"/>
<keyword evidence="2" id="KW-0732">Signal</keyword>
<feature type="chain" id="PRO_5026041295" description="Xylanase inhibitor C-terminal domain-containing protein" evidence="2">
    <location>
        <begin position="25"/>
        <end position="105"/>
    </location>
</feature>
<evidence type="ECO:0000256" key="1">
    <source>
        <dbReference type="SAM" id="MobiDB-lite"/>
    </source>
</evidence>
<reference evidence="3 4" key="1">
    <citation type="submission" date="2019-11" db="EMBL/GenBank/DDBJ databases">
        <title>Whole genome sequence of Oryza granulata.</title>
        <authorList>
            <person name="Li W."/>
        </authorList>
    </citation>
    <scope>NUCLEOTIDE SEQUENCE [LARGE SCALE GENOMIC DNA]</scope>
    <source>
        <strain evidence="4">cv. Menghai</strain>
        <tissue evidence="3">Leaf</tissue>
    </source>
</reference>
<dbReference type="AlphaFoldDB" id="A0A6G1DZJ8"/>
<feature type="signal peptide" evidence="2">
    <location>
        <begin position="1"/>
        <end position="24"/>
    </location>
</feature>
<comment type="caution">
    <text evidence="3">The sequence shown here is derived from an EMBL/GenBank/DDBJ whole genome shotgun (WGS) entry which is preliminary data.</text>
</comment>
<organism evidence="3 4">
    <name type="scientific">Oryza meyeriana var. granulata</name>
    <dbReference type="NCBI Taxonomy" id="110450"/>
    <lineage>
        <taxon>Eukaryota</taxon>
        <taxon>Viridiplantae</taxon>
        <taxon>Streptophyta</taxon>
        <taxon>Embryophyta</taxon>
        <taxon>Tracheophyta</taxon>
        <taxon>Spermatophyta</taxon>
        <taxon>Magnoliopsida</taxon>
        <taxon>Liliopsida</taxon>
        <taxon>Poales</taxon>
        <taxon>Poaceae</taxon>
        <taxon>BOP clade</taxon>
        <taxon>Oryzoideae</taxon>
        <taxon>Oryzeae</taxon>
        <taxon>Oryzinae</taxon>
        <taxon>Oryza</taxon>
        <taxon>Oryza meyeriana</taxon>
    </lineage>
</organism>
<keyword evidence="4" id="KW-1185">Reference proteome</keyword>
<sequence length="105" mass="11391">MALLPLRLPIFLLILLVNTSVSNACPLPPNYKLSIRDGRNQTTLIQLGGDNYTVLHIFYDTRIVVLADTDALRGPLPITSLSCGPLPDHTNQPKPSKKPGQACSS</sequence>
<evidence type="ECO:0000313" key="3">
    <source>
        <dbReference type="EMBL" id="KAF0917867.1"/>
    </source>
</evidence>
<evidence type="ECO:0000313" key="4">
    <source>
        <dbReference type="Proteomes" id="UP000479710"/>
    </source>
</evidence>
<proteinExistence type="predicted"/>
<name>A0A6G1DZJ8_9ORYZ</name>